<dbReference type="EMBL" id="JAFBRM010000001">
    <property type="protein sequence ID" value="MBM1712045.1"/>
    <property type="molecule type" value="Genomic_DNA"/>
</dbReference>
<name>A0AAE2VUR4_9RHOB</name>
<gene>
    <name evidence="2" type="ORF">JQV55_00550</name>
</gene>
<proteinExistence type="predicted"/>
<organism evidence="2 3">
    <name type="scientific">Sulfitobacter geojensis</name>
    <dbReference type="NCBI Taxonomy" id="1342299"/>
    <lineage>
        <taxon>Bacteria</taxon>
        <taxon>Pseudomonadati</taxon>
        <taxon>Pseudomonadota</taxon>
        <taxon>Alphaproteobacteria</taxon>
        <taxon>Rhodobacterales</taxon>
        <taxon>Roseobacteraceae</taxon>
        <taxon>Sulfitobacter</taxon>
    </lineage>
</organism>
<keyword evidence="3" id="KW-1185">Reference proteome</keyword>
<evidence type="ECO:0000313" key="3">
    <source>
        <dbReference type="Proteomes" id="UP000732193"/>
    </source>
</evidence>
<evidence type="ECO:0000313" key="2">
    <source>
        <dbReference type="EMBL" id="MBM1712045.1"/>
    </source>
</evidence>
<dbReference type="Proteomes" id="UP000732193">
    <property type="component" value="Unassembled WGS sequence"/>
</dbReference>
<reference evidence="2 3" key="1">
    <citation type="submission" date="2021-01" db="EMBL/GenBank/DDBJ databases">
        <title>Diatom-associated Roseobacters Show Island Model of Population Structure.</title>
        <authorList>
            <person name="Qu L."/>
            <person name="Feng X."/>
            <person name="Chen Y."/>
            <person name="Li L."/>
            <person name="Wang X."/>
            <person name="Hu Z."/>
            <person name="Wang H."/>
            <person name="Luo H."/>
        </authorList>
    </citation>
    <scope>NUCLEOTIDE SEQUENCE [LARGE SCALE GENOMIC DNA]</scope>
    <source>
        <strain evidence="2 3">TR60-84</strain>
    </source>
</reference>
<feature type="region of interest" description="Disordered" evidence="1">
    <location>
        <begin position="25"/>
        <end position="89"/>
    </location>
</feature>
<feature type="compositionally biased region" description="Basic and acidic residues" evidence="1">
    <location>
        <begin position="72"/>
        <end position="83"/>
    </location>
</feature>
<dbReference type="RefSeq" id="WP_203240907.1">
    <property type="nucleotide sequence ID" value="NZ_JAFBRH010000001.1"/>
</dbReference>
<accession>A0AAE2VUR4</accession>
<sequence>MKINAAGLLLCTFLVGCGGGDAPFGEGATDSETDSGTDGGTGTGGDTGEETGIIREGLPPGTASPTPSSRIVRSEPTEAEGGKQGDGFATGIRYDGDTDVFTVDGLAFDGGNRYARGENVSSLNDDYAVYEAFQQFPDGSNDELINQFTHRAIYGVSRNLDSDGNPATQFAIVRTGAYIPYGFGGFVYEREGSVALPTNGQAVYRGKSAGVRDFEGAGGLEYATSNVEIAIDFEDFNDSTGVGGAGVRGIFSDRRVYDINGLDITDTVVSRINAQNDASIGTIPDARFEVGPGVMDANGEIIGEVFSNFVNDDGRVIEYETGKYYAIVSGDDANELVGVIVAENSAELDDITVRDTSGFIIYRD</sequence>
<evidence type="ECO:0000256" key="1">
    <source>
        <dbReference type="SAM" id="MobiDB-lite"/>
    </source>
</evidence>
<feature type="compositionally biased region" description="Gly residues" evidence="1">
    <location>
        <begin position="37"/>
        <end position="46"/>
    </location>
</feature>
<protein>
    <submittedName>
        <fullName evidence="2">Uncharacterized protein</fullName>
    </submittedName>
</protein>
<dbReference type="PROSITE" id="PS51257">
    <property type="entry name" value="PROKAR_LIPOPROTEIN"/>
    <property type="match status" value="1"/>
</dbReference>
<comment type="caution">
    <text evidence="2">The sequence shown here is derived from an EMBL/GenBank/DDBJ whole genome shotgun (WGS) entry which is preliminary data.</text>
</comment>
<dbReference type="AlphaFoldDB" id="A0AAE2VUR4"/>